<reference evidence="1" key="2">
    <citation type="journal article" date="2015" name="Data Brief">
        <title>Shoot transcriptome of the giant reed, Arundo donax.</title>
        <authorList>
            <person name="Barrero R.A."/>
            <person name="Guerrero F.D."/>
            <person name="Moolhuijzen P."/>
            <person name="Goolsby J.A."/>
            <person name="Tidwell J."/>
            <person name="Bellgard S.E."/>
            <person name="Bellgard M.I."/>
        </authorList>
    </citation>
    <scope>NUCLEOTIDE SEQUENCE</scope>
    <source>
        <tissue evidence="1">Shoot tissue taken approximately 20 cm above the soil surface</tissue>
    </source>
</reference>
<name>A0A0A8Y686_ARUDO</name>
<sequence length="62" mass="7107">MFLGKKRKSGLDLGIKPDVNQTRNLLIWSQMCYHCTTYLGSRLKCLRILICSHSMSVSSNLF</sequence>
<evidence type="ECO:0000313" key="1">
    <source>
        <dbReference type="EMBL" id="JAD20503.1"/>
    </source>
</evidence>
<proteinExistence type="predicted"/>
<protein>
    <submittedName>
        <fullName evidence="1">Uncharacterized protein</fullName>
    </submittedName>
</protein>
<dbReference type="AlphaFoldDB" id="A0A0A8Y686"/>
<reference evidence="1" key="1">
    <citation type="submission" date="2014-09" db="EMBL/GenBank/DDBJ databases">
        <authorList>
            <person name="Magalhaes I.L.F."/>
            <person name="Oliveira U."/>
            <person name="Santos F.R."/>
            <person name="Vidigal T.H.D.A."/>
            <person name="Brescovit A.D."/>
            <person name="Santos A.J."/>
        </authorList>
    </citation>
    <scope>NUCLEOTIDE SEQUENCE</scope>
    <source>
        <tissue evidence="1">Shoot tissue taken approximately 20 cm above the soil surface</tissue>
    </source>
</reference>
<organism evidence="1">
    <name type="scientific">Arundo donax</name>
    <name type="common">Giant reed</name>
    <name type="synonym">Donax arundinaceus</name>
    <dbReference type="NCBI Taxonomy" id="35708"/>
    <lineage>
        <taxon>Eukaryota</taxon>
        <taxon>Viridiplantae</taxon>
        <taxon>Streptophyta</taxon>
        <taxon>Embryophyta</taxon>
        <taxon>Tracheophyta</taxon>
        <taxon>Spermatophyta</taxon>
        <taxon>Magnoliopsida</taxon>
        <taxon>Liliopsida</taxon>
        <taxon>Poales</taxon>
        <taxon>Poaceae</taxon>
        <taxon>PACMAD clade</taxon>
        <taxon>Arundinoideae</taxon>
        <taxon>Arundineae</taxon>
        <taxon>Arundo</taxon>
    </lineage>
</organism>
<accession>A0A0A8Y686</accession>
<dbReference type="EMBL" id="GBRH01277392">
    <property type="protein sequence ID" value="JAD20503.1"/>
    <property type="molecule type" value="Transcribed_RNA"/>
</dbReference>